<comment type="caution">
    <text evidence="1">The sequence shown here is derived from an EMBL/GenBank/DDBJ whole genome shotgun (WGS) entry which is preliminary data.</text>
</comment>
<reference evidence="1" key="1">
    <citation type="submission" date="2024-05" db="EMBL/GenBank/DDBJ databases">
        <title>30 novel species of actinomycetes from the DSMZ collection.</title>
        <authorList>
            <person name="Nouioui I."/>
        </authorList>
    </citation>
    <scope>NUCLEOTIDE SEQUENCE</scope>
    <source>
        <strain evidence="1">DSM 40473</strain>
    </source>
</reference>
<dbReference type="Proteomes" id="UP001180531">
    <property type="component" value="Unassembled WGS sequence"/>
</dbReference>
<evidence type="ECO:0000313" key="2">
    <source>
        <dbReference type="Proteomes" id="UP001180531"/>
    </source>
</evidence>
<protein>
    <recommendedName>
        <fullName evidence="3">Regulator component</fullName>
    </recommendedName>
</protein>
<dbReference type="RefSeq" id="WP_311608125.1">
    <property type="nucleotide sequence ID" value="NZ_JAVRFI010000002.1"/>
</dbReference>
<gene>
    <name evidence="1" type="ORF">RM609_04685</name>
</gene>
<accession>A0ABU2SKS2</accession>
<sequence>MSQPIVDLRRCCQDVLDRVGPPRPFSVEALCRHVRALRGRPLHLHPMPMQAVRAGAFGLWLATATDDHIFYEEHTTRLHQEHIVLHEISHILFNHHSVTEHDGQLHRLLSDLDPQLIHRLLARANYSTHEEQVAEMLASLMRTREHTKEADRPPAPGMLGRLQAALGLAAASG</sequence>
<evidence type="ECO:0000313" key="1">
    <source>
        <dbReference type="EMBL" id="MDT0448380.1"/>
    </source>
</evidence>
<keyword evidence="2" id="KW-1185">Reference proteome</keyword>
<evidence type="ECO:0008006" key="3">
    <source>
        <dbReference type="Google" id="ProtNLM"/>
    </source>
</evidence>
<name>A0ABU2SKS2_9ACTN</name>
<proteinExistence type="predicted"/>
<dbReference type="EMBL" id="JAVRFI010000002">
    <property type="protein sequence ID" value="MDT0448380.1"/>
    <property type="molecule type" value="Genomic_DNA"/>
</dbReference>
<organism evidence="1 2">
    <name type="scientific">Streptomyces hesseae</name>
    <dbReference type="NCBI Taxonomy" id="3075519"/>
    <lineage>
        <taxon>Bacteria</taxon>
        <taxon>Bacillati</taxon>
        <taxon>Actinomycetota</taxon>
        <taxon>Actinomycetes</taxon>
        <taxon>Kitasatosporales</taxon>
        <taxon>Streptomycetaceae</taxon>
        <taxon>Streptomyces</taxon>
    </lineage>
</organism>